<evidence type="ECO:0000313" key="1">
    <source>
        <dbReference type="EMBL" id="GAD86433.1"/>
    </source>
</evidence>
<dbReference type="GeneID" id="91517231"/>
<sequence>MEPERLGQAPPPAAAAFLLPVTDRLAAELMTGRPRKIRYWAVYDHHDWEIENHRYVRRPGKSPFNVVRSWYGEQDRREHTEVFYRDARWREGTEKVFLFFNPRDKWPDFLLEICEEEADEILLGLFGVADATQRA</sequence>
<gene>
    <name evidence="1" type="ORF">NCAST_32_09190</name>
</gene>
<dbReference type="EMBL" id="BAFO02000032">
    <property type="protein sequence ID" value="GAD86433.1"/>
    <property type="molecule type" value="Genomic_DNA"/>
</dbReference>
<dbReference type="RefSeq" id="WP_022566968.1">
    <property type="nucleotide sequence ID" value="NZ_BAFO02000032.1"/>
</dbReference>
<accession>U5EJB5</accession>
<dbReference type="AlphaFoldDB" id="U5EJB5"/>
<evidence type="ECO:0000313" key="2">
    <source>
        <dbReference type="Proteomes" id="UP000017048"/>
    </source>
</evidence>
<comment type="caution">
    <text evidence="1">The sequence shown here is derived from an EMBL/GenBank/DDBJ whole genome shotgun (WGS) entry which is preliminary data.</text>
</comment>
<dbReference type="Proteomes" id="UP000017048">
    <property type="component" value="Unassembled WGS sequence"/>
</dbReference>
<proteinExistence type="predicted"/>
<name>U5EJB5_NOCAS</name>
<protein>
    <submittedName>
        <fullName evidence="1">Uncharacterized protein</fullName>
    </submittedName>
</protein>
<organism evidence="1 2">
    <name type="scientific">Nocardia asteroides NBRC 15531</name>
    <dbReference type="NCBI Taxonomy" id="1110697"/>
    <lineage>
        <taxon>Bacteria</taxon>
        <taxon>Bacillati</taxon>
        <taxon>Actinomycetota</taxon>
        <taxon>Actinomycetes</taxon>
        <taxon>Mycobacteriales</taxon>
        <taxon>Nocardiaceae</taxon>
        <taxon>Nocardia</taxon>
    </lineage>
</organism>
<keyword evidence="2" id="KW-1185">Reference proteome</keyword>
<reference evidence="1 2" key="1">
    <citation type="journal article" date="2014" name="BMC Genomics">
        <title>Genome based analysis of type-I polyketide synthase and nonribosomal peptide synthetase gene clusters in seven strains of five representative Nocardia species.</title>
        <authorList>
            <person name="Komaki H."/>
            <person name="Ichikawa N."/>
            <person name="Hosoyama A."/>
            <person name="Takahashi-Nakaguchi A."/>
            <person name="Matsuzawa T."/>
            <person name="Suzuki K."/>
            <person name="Fujita N."/>
            <person name="Gonoi T."/>
        </authorList>
    </citation>
    <scope>NUCLEOTIDE SEQUENCE [LARGE SCALE GENOMIC DNA]</scope>
    <source>
        <strain evidence="1 2">NBRC 15531</strain>
    </source>
</reference>